<dbReference type="AlphaFoldDB" id="A0AA39USX4"/>
<evidence type="ECO:0000313" key="2">
    <source>
        <dbReference type="Proteomes" id="UP001175228"/>
    </source>
</evidence>
<protein>
    <submittedName>
        <fullName evidence="1">Uncharacterized protein</fullName>
    </submittedName>
</protein>
<gene>
    <name evidence="1" type="ORF">EDD18DRAFT_1327867</name>
</gene>
<reference evidence="1" key="1">
    <citation type="submission" date="2023-06" db="EMBL/GenBank/DDBJ databases">
        <authorList>
            <consortium name="Lawrence Berkeley National Laboratory"/>
            <person name="Ahrendt S."/>
            <person name="Sahu N."/>
            <person name="Indic B."/>
            <person name="Wong-Bajracharya J."/>
            <person name="Merenyi Z."/>
            <person name="Ke H.-M."/>
            <person name="Monk M."/>
            <person name="Kocsube S."/>
            <person name="Drula E."/>
            <person name="Lipzen A."/>
            <person name="Balint B."/>
            <person name="Henrissat B."/>
            <person name="Andreopoulos B."/>
            <person name="Martin F.M."/>
            <person name="Harder C.B."/>
            <person name="Rigling D."/>
            <person name="Ford K.L."/>
            <person name="Foster G.D."/>
            <person name="Pangilinan J."/>
            <person name="Papanicolaou A."/>
            <person name="Barry K."/>
            <person name="LaButti K."/>
            <person name="Viragh M."/>
            <person name="Koriabine M."/>
            <person name="Yan M."/>
            <person name="Riley R."/>
            <person name="Champramary S."/>
            <person name="Plett K.L."/>
            <person name="Tsai I.J."/>
            <person name="Slot J."/>
            <person name="Sipos G."/>
            <person name="Plett J."/>
            <person name="Nagy L.G."/>
            <person name="Grigoriev I.V."/>
        </authorList>
    </citation>
    <scope>NUCLEOTIDE SEQUENCE</scope>
    <source>
        <strain evidence="1">HWK02</strain>
    </source>
</reference>
<name>A0AA39USX4_9AGAR</name>
<organism evidence="1 2">
    <name type="scientific">Armillaria luteobubalina</name>
    <dbReference type="NCBI Taxonomy" id="153913"/>
    <lineage>
        <taxon>Eukaryota</taxon>
        <taxon>Fungi</taxon>
        <taxon>Dikarya</taxon>
        <taxon>Basidiomycota</taxon>
        <taxon>Agaricomycotina</taxon>
        <taxon>Agaricomycetes</taxon>
        <taxon>Agaricomycetidae</taxon>
        <taxon>Agaricales</taxon>
        <taxon>Marasmiineae</taxon>
        <taxon>Physalacriaceae</taxon>
        <taxon>Armillaria</taxon>
    </lineage>
</organism>
<keyword evidence="2" id="KW-1185">Reference proteome</keyword>
<sequence>MFWCTGGGMKQQENQVNLNFKMTSARPTRDLDCLSPPLPQQWQLGGNTCTKPTKNRSKTGRQAGIISVVSRAIQSIQQTCSPLPRRSWGKPGEFYNEIPYASTVSILAGSWEDCRIMCAGNYIRECSSDVLAPEEAAEINDLPYETQYKTLYMLARRTFVKVSYYDLYELEGTVLRNWTNHIYARRDVVVR</sequence>
<evidence type="ECO:0000313" key="1">
    <source>
        <dbReference type="EMBL" id="KAK0501987.1"/>
    </source>
</evidence>
<accession>A0AA39USX4</accession>
<comment type="caution">
    <text evidence="1">The sequence shown here is derived from an EMBL/GenBank/DDBJ whole genome shotgun (WGS) entry which is preliminary data.</text>
</comment>
<dbReference type="EMBL" id="JAUEPU010000005">
    <property type="protein sequence ID" value="KAK0501987.1"/>
    <property type="molecule type" value="Genomic_DNA"/>
</dbReference>
<proteinExistence type="predicted"/>
<dbReference type="Proteomes" id="UP001175228">
    <property type="component" value="Unassembled WGS sequence"/>
</dbReference>